<name>A0AA43RGE0_9ACTN</name>
<dbReference type="InterPro" id="IPR003841">
    <property type="entry name" value="Na/Pi_transpt"/>
</dbReference>
<dbReference type="Proteomes" id="UP001168575">
    <property type="component" value="Unassembled WGS sequence"/>
</dbReference>
<feature type="transmembrane region" description="Helical" evidence="7">
    <location>
        <begin position="87"/>
        <end position="105"/>
    </location>
</feature>
<dbReference type="AlphaFoldDB" id="A0AA43RGE0"/>
<dbReference type="InterPro" id="IPR026022">
    <property type="entry name" value="PhoU_dom"/>
</dbReference>
<evidence type="ECO:0000256" key="2">
    <source>
        <dbReference type="ARBA" id="ARBA00022475"/>
    </source>
</evidence>
<protein>
    <submittedName>
        <fullName evidence="9">Na/Pi cotransporter family protein</fullName>
    </submittedName>
</protein>
<dbReference type="Gene3D" id="1.20.58.220">
    <property type="entry name" value="Phosphate transport system protein phou homolog 2, domain 2"/>
    <property type="match status" value="1"/>
</dbReference>
<keyword evidence="4 7" id="KW-1133">Transmembrane helix</keyword>
<dbReference type="GO" id="GO:0044341">
    <property type="term" value="P:sodium-dependent phosphate transport"/>
    <property type="evidence" value="ECO:0007669"/>
    <property type="project" value="InterPro"/>
</dbReference>
<evidence type="ECO:0000256" key="5">
    <source>
        <dbReference type="ARBA" id="ARBA00023136"/>
    </source>
</evidence>
<feature type="region of interest" description="Disordered" evidence="6">
    <location>
        <begin position="589"/>
        <end position="675"/>
    </location>
</feature>
<evidence type="ECO:0000313" key="9">
    <source>
        <dbReference type="EMBL" id="MDO4841255.1"/>
    </source>
</evidence>
<feature type="transmembrane region" description="Helical" evidence="7">
    <location>
        <begin position="170"/>
        <end position="189"/>
    </location>
</feature>
<dbReference type="Pfam" id="PF01895">
    <property type="entry name" value="PhoU"/>
    <property type="match status" value="1"/>
</dbReference>
<dbReference type="NCBIfam" id="NF037997">
    <property type="entry name" value="Na_Pi_symport"/>
    <property type="match status" value="1"/>
</dbReference>
<evidence type="ECO:0000256" key="6">
    <source>
        <dbReference type="SAM" id="MobiDB-lite"/>
    </source>
</evidence>
<feature type="compositionally biased region" description="Basic and acidic residues" evidence="6">
    <location>
        <begin position="645"/>
        <end position="675"/>
    </location>
</feature>
<reference evidence="9" key="1">
    <citation type="submission" date="2023-07" db="EMBL/GenBank/DDBJ databases">
        <title>Between Cages and Wild: Unraveling the Impact of Captivity on Animal Microbiomes and Antimicrobial Resistance.</title>
        <authorList>
            <person name="Schmartz G.P."/>
            <person name="Rehner J."/>
            <person name="Schuff M.J."/>
            <person name="Becker S.L."/>
            <person name="Kravczyk M."/>
            <person name="Gurevich A."/>
            <person name="Francke R."/>
            <person name="Mueller R."/>
            <person name="Keller V."/>
            <person name="Keller A."/>
        </authorList>
    </citation>
    <scope>NUCLEOTIDE SEQUENCE</scope>
    <source>
        <strain evidence="9">S12M_St_49</strain>
    </source>
</reference>
<proteinExistence type="predicted"/>
<dbReference type="GO" id="GO:0005886">
    <property type="term" value="C:plasma membrane"/>
    <property type="evidence" value="ECO:0007669"/>
    <property type="project" value="UniProtKB-SubCell"/>
</dbReference>
<feature type="domain" description="PhoU" evidence="8">
    <location>
        <begin position="357"/>
        <end position="444"/>
    </location>
</feature>
<evidence type="ECO:0000256" key="4">
    <source>
        <dbReference type="ARBA" id="ARBA00022989"/>
    </source>
</evidence>
<dbReference type="GO" id="GO:0005436">
    <property type="term" value="F:sodium:phosphate symporter activity"/>
    <property type="evidence" value="ECO:0007669"/>
    <property type="project" value="InterPro"/>
</dbReference>
<evidence type="ECO:0000256" key="7">
    <source>
        <dbReference type="SAM" id="Phobius"/>
    </source>
</evidence>
<feature type="transmembrane region" description="Helical" evidence="7">
    <location>
        <begin position="52"/>
        <end position="75"/>
    </location>
</feature>
<feature type="transmembrane region" description="Helical" evidence="7">
    <location>
        <begin position="253"/>
        <end position="277"/>
    </location>
</feature>
<dbReference type="NCBIfam" id="TIGR00704">
    <property type="entry name" value="NaPi_cotrn_rel"/>
    <property type="match status" value="1"/>
</dbReference>
<keyword evidence="5 7" id="KW-0472">Membrane</keyword>
<dbReference type="EMBL" id="JAUMVS010000007">
    <property type="protein sequence ID" value="MDO4841255.1"/>
    <property type="molecule type" value="Genomic_DNA"/>
</dbReference>
<feature type="compositionally biased region" description="Acidic residues" evidence="6">
    <location>
        <begin position="603"/>
        <end position="636"/>
    </location>
</feature>
<feature type="transmembrane region" description="Helical" evidence="7">
    <location>
        <begin position="302"/>
        <end position="320"/>
    </location>
</feature>
<evidence type="ECO:0000256" key="3">
    <source>
        <dbReference type="ARBA" id="ARBA00022692"/>
    </source>
</evidence>
<dbReference type="SUPFAM" id="SSF109755">
    <property type="entry name" value="PhoU-like"/>
    <property type="match status" value="1"/>
</dbReference>
<dbReference type="PANTHER" id="PTHR10010:SF46">
    <property type="entry name" value="SODIUM-DEPENDENT PHOSPHATE TRANSPORT PROTEIN 2B"/>
    <property type="match status" value="1"/>
</dbReference>
<organism evidence="9 10">
    <name type="scientific">Phoenicibacter congonensis</name>
    <dbReference type="NCBI Taxonomy" id="1944646"/>
    <lineage>
        <taxon>Bacteria</taxon>
        <taxon>Bacillati</taxon>
        <taxon>Actinomycetota</taxon>
        <taxon>Coriobacteriia</taxon>
        <taxon>Eggerthellales</taxon>
        <taxon>Eggerthellaceae</taxon>
        <taxon>Phoenicibacter</taxon>
    </lineage>
</organism>
<keyword evidence="10" id="KW-1185">Reference proteome</keyword>
<sequence length="675" mass="72120">MNEYLATGFALFGGLALFLFGMSAMSDSLQKAAGDKMKQVLGFLTRNPVMGVLAGTLVTALLQSSSATTVMVVGFVSAGLMSLRQGISVALGASIGTTITAQIVAFKLTDYIMPIIFIGFFIYFVFKKENIKNIGMGIMAFGILFLGIEYMGDAMGPLASSPVFLEMIDAVKNIPVLGLLVGTGMTLVVQSSSATVAVLQSFAATPGPDGNTTLTLAQSLPILFGDNIGTTITALIACIGQSKDAKRVAIAHTLFKTIGSVVFMFLIPFYAPLIMAITPGDPLVVLPRQIANAHTIFNVTNTIFWLPFIGVLVSIVMAIIPGKDETAEKGDILPIFLNNAVLNQPVAAMHLLSMELERCGKMVGEMAKQMRVALVGPNRRESIFEVQEAGREVGGIQRHVSAYIAALLAGTSVTEKQSEHIASLLSINNDVSRIAERLVEVAEIAASHPDGKVTFSEEGKAEVESIFRVMTQAYDNVITALVEKDKGLAETVVFDMTKYHKIIKRSGKNHLKRWKKKECAEELVDVYPEILTALQRIGDNCLSLAEEVLEDTELMFLSTPDPQLANDNGDKNASEESLLSAIPFIGSKKDASKSEDSANAEAENAEEAIADEAANDTADSSENDNSEEAAVEEVAEAADSAADADAEKAEPKKNGKNGDKEASAKDKAEGKKKDK</sequence>
<feature type="transmembrane region" description="Helical" evidence="7">
    <location>
        <begin position="111"/>
        <end position="126"/>
    </location>
</feature>
<keyword evidence="2" id="KW-1003">Cell membrane</keyword>
<evidence type="ECO:0000313" key="10">
    <source>
        <dbReference type="Proteomes" id="UP001168575"/>
    </source>
</evidence>
<comment type="subcellular location">
    <subcellularLocation>
        <location evidence="1">Cell membrane</location>
        <topology evidence="1">Multi-pass membrane protein</topology>
    </subcellularLocation>
</comment>
<accession>A0AA43RGE0</accession>
<comment type="caution">
    <text evidence="9">The sequence shown here is derived from an EMBL/GenBank/DDBJ whole genome shotgun (WGS) entry which is preliminary data.</text>
</comment>
<dbReference type="PANTHER" id="PTHR10010">
    <property type="entry name" value="SOLUTE CARRIER FAMILY 34 SODIUM PHOSPHATE , MEMBER 2-RELATED"/>
    <property type="match status" value="1"/>
</dbReference>
<evidence type="ECO:0000259" key="8">
    <source>
        <dbReference type="Pfam" id="PF01895"/>
    </source>
</evidence>
<gene>
    <name evidence="9" type="ORF">Q3982_01065</name>
</gene>
<keyword evidence="3 7" id="KW-0812">Transmembrane</keyword>
<dbReference type="InterPro" id="IPR038078">
    <property type="entry name" value="PhoU-like_sf"/>
</dbReference>
<dbReference type="Pfam" id="PF02690">
    <property type="entry name" value="Na_Pi_cotrans"/>
    <property type="match status" value="2"/>
</dbReference>
<feature type="transmembrane region" description="Helical" evidence="7">
    <location>
        <begin position="133"/>
        <end position="150"/>
    </location>
</feature>
<evidence type="ECO:0000256" key="1">
    <source>
        <dbReference type="ARBA" id="ARBA00004651"/>
    </source>
</evidence>
<dbReference type="InterPro" id="IPR004633">
    <property type="entry name" value="NaPi_cotrn-rel/YqeW-like"/>
</dbReference>